<gene>
    <name evidence="2" type="ORF">V1286_006377</name>
</gene>
<dbReference type="EMBL" id="JAZHRV010000001">
    <property type="protein sequence ID" value="MEH2558848.1"/>
    <property type="molecule type" value="Genomic_DNA"/>
</dbReference>
<keyword evidence="3" id="KW-1185">Reference proteome</keyword>
<evidence type="ECO:0000313" key="2">
    <source>
        <dbReference type="EMBL" id="MEH2558848.1"/>
    </source>
</evidence>
<dbReference type="RefSeq" id="WP_256473058.1">
    <property type="nucleotide sequence ID" value="NZ_JAZHRV010000001.1"/>
</dbReference>
<reference evidence="2 3" key="1">
    <citation type="submission" date="2024-02" db="EMBL/GenBank/DDBJ databases">
        <title>Adaptive strategies in a cosmopolitan and abundant soil bacterium.</title>
        <authorList>
            <person name="Carini P."/>
        </authorList>
    </citation>
    <scope>NUCLEOTIDE SEQUENCE [LARGE SCALE GENOMIC DNA]</scope>
    <source>
        <strain evidence="2 3">AZCC 1608</strain>
    </source>
</reference>
<accession>A0ABU8BLM5</accession>
<organism evidence="2 3">
    <name type="scientific">Bradyrhizobium algeriense</name>
    <dbReference type="NCBI Taxonomy" id="634784"/>
    <lineage>
        <taxon>Bacteria</taxon>
        <taxon>Pseudomonadati</taxon>
        <taxon>Pseudomonadota</taxon>
        <taxon>Alphaproteobacteria</taxon>
        <taxon>Hyphomicrobiales</taxon>
        <taxon>Nitrobacteraceae</taxon>
        <taxon>Bradyrhizobium</taxon>
    </lineage>
</organism>
<feature type="region of interest" description="Disordered" evidence="1">
    <location>
        <begin position="1"/>
        <end position="20"/>
    </location>
</feature>
<sequence>MAKGEQRGNRETKKPKKEKIKVIAAAPSQKTGGWQPTLGTGKKK</sequence>
<evidence type="ECO:0000256" key="1">
    <source>
        <dbReference type="SAM" id="MobiDB-lite"/>
    </source>
</evidence>
<name>A0ABU8BLM5_9BRAD</name>
<protein>
    <submittedName>
        <fullName evidence="2">Uncharacterized protein</fullName>
    </submittedName>
</protein>
<proteinExistence type="predicted"/>
<dbReference type="Proteomes" id="UP001364224">
    <property type="component" value="Unassembled WGS sequence"/>
</dbReference>
<evidence type="ECO:0000313" key="3">
    <source>
        <dbReference type="Proteomes" id="UP001364224"/>
    </source>
</evidence>
<feature type="compositionally biased region" description="Basic and acidic residues" evidence="1">
    <location>
        <begin position="1"/>
        <end position="12"/>
    </location>
</feature>
<comment type="caution">
    <text evidence="2">The sequence shown here is derived from an EMBL/GenBank/DDBJ whole genome shotgun (WGS) entry which is preliminary data.</text>
</comment>